<dbReference type="HOGENOM" id="CLU_2980301_0_0_1"/>
<dbReference type="AlphaFoldDB" id="U9SZ29"/>
<dbReference type="EMBL" id="KI300493">
    <property type="protein sequence ID" value="ERZ96405.1"/>
    <property type="molecule type" value="Genomic_DNA"/>
</dbReference>
<organism evidence="1">
    <name type="scientific">Rhizophagus irregularis (strain DAOM 181602 / DAOM 197198 / MUCL 43194)</name>
    <name type="common">Arbuscular mycorrhizal fungus</name>
    <name type="synonym">Glomus intraradices</name>
    <dbReference type="NCBI Taxonomy" id="747089"/>
    <lineage>
        <taxon>Eukaryota</taxon>
        <taxon>Fungi</taxon>
        <taxon>Fungi incertae sedis</taxon>
        <taxon>Mucoromycota</taxon>
        <taxon>Glomeromycotina</taxon>
        <taxon>Glomeromycetes</taxon>
        <taxon>Glomerales</taxon>
        <taxon>Glomeraceae</taxon>
        <taxon>Rhizophagus</taxon>
    </lineage>
</organism>
<accession>U9SZ29</accession>
<sequence length="58" mass="6686">MCSRELGYRNSLPIGTPMLTAAQKPIRPLPKNRQKVLAWAEFALMEKQVCFALHKLWC</sequence>
<gene>
    <name evidence="1" type="ORF">GLOINDRAFT_12667</name>
</gene>
<proteinExistence type="predicted"/>
<name>U9SZ29_RHIID</name>
<reference evidence="1" key="1">
    <citation type="submission" date="2013-07" db="EMBL/GenBank/DDBJ databases">
        <title>The genome of an arbuscular mycorrhizal fungus provides insights into the evolution of the oldest plant symbiosis.</title>
        <authorList>
            <consortium name="DOE Joint Genome Institute"/>
            <person name="Tisserant E."/>
            <person name="Malbreil M."/>
            <person name="Kuo A."/>
            <person name="Kohler A."/>
            <person name="Symeonidi A."/>
            <person name="Balestrini R."/>
            <person name="Charron P."/>
            <person name="Duensing N."/>
            <person name="Frei-dit-Frey N."/>
            <person name="Gianinazzi-Pearson V."/>
            <person name="Gilbert B."/>
            <person name="Handa Y."/>
            <person name="Hijri M."/>
            <person name="Kaul R."/>
            <person name="Kawaguchi M."/>
            <person name="Krajinski F."/>
            <person name="Lammers P."/>
            <person name="Lapierre D."/>
            <person name="Masclaux F.G."/>
            <person name="Murat C."/>
            <person name="Morin E."/>
            <person name="Ndikumana S."/>
            <person name="Pagni M."/>
            <person name="Petitpierre D."/>
            <person name="Requena N."/>
            <person name="Rosikiewicz P."/>
            <person name="Riley R."/>
            <person name="Saito K."/>
            <person name="San Clemente H."/>
            <person name="Shapiro H."/>
            <person name="van Tuinen D."/>
            <person name="Becard G."/>
            <person name="Bonfante P."/>
            <person name="Paszkowski U."/>
            <person name="Shachar-Hill Y."/>
            <person name="Young J.P."/>
            <person name="Sanders I.R."/>
            <person name="Henrissat B."/>
            <person name="Rensing S.A."/>
            <person name="Grigoriev I.V."/>
            <person name="Corradi N."/>
            <person name="Roux C."/>
            <person name="Martin F."/>
        </authorList>
    </citation>
    <scope>NUCLEOTIDE SEQUENCE</scope>
    <source>
        <strain evidence="1">DAOM 197198</strain>
    </source>
</reference>
<evidence type="ECO:0000313" key="1">
    <source>
        <dbReference type="EMBL" id="ERZ96405.1"/>
    </source>
</evidence>
<protein>
    <submittedName>
        <fullName evidence="1">Uncharacterized protein</fullName>
    </submittedName>
</protein>